<comment type="PTM">
    <text evidence="7">4'-phosphopantetheine is transferred from CoA to a specific serine of apo-ACP by AcpS. This modification is essential for activity because fatty acids are bound in thioester linkage to the sulfhydryl of the prosthetic group.</text>
</comment>
<evidence type="ECO:0000256" key="4">
    <source>
        <dbReference type="ARBA" id="ARBA00022832"/>
    </source>
</evidence>
<proteinExistence type="inferred from homology"/>
<dbReference type="UniPathway" id="UPA00094"/>
<dbReference type="HAMAP" id="MF_01217">
    <property type="entry name" value="Acyl_carrier"/>
    <property type="match status" value="1"/>
</dbReference>
<gene>
    <name evidence="7 11" type="primary">acpP</name>
    <name evidence="11" type="ORF">GBZ86_10345</name>
</gene>
<dbReference type="PANTHER" id="PTHR20863">
    <property type="entry name" value="ACYL CARRIER PROTEIN"/>
    <property type="match status" value="1"/>
</dbReference>
<keyword evidence="5 7" id="KW-0443">Lipid metabolism</keyword>
<keyword evidence="7" id="KW-0963">Cytoplasm</keyword>
<protein>
    <recommendedName>
        <fullName evidence="7 8">Acyl carrier protein</fullName>
        <shortName evidence="7">ACP</shortName>
    </recommendedName>
</protein>
<dbReference type="GO" id="GO:0000035">
    <property type="term" value="F:acyl binding"/>
    <property type="evidence" value="ECO:0007669"/>
    <property type="project" value="TreeGrafter"/>
</dbReference>
<evidence type="ECO:0000256" key="1">
    <source>
        <dbReference type="ARBA" id="ARBA00022450"/>
    </source>
</evidence>
<feature type="modified residue" description="O-(pantetheine 4'-phosphoryl)serine" evidence="7">
    <location>
        <position position="35"/>
    </location>
</feature>
<dbReference type="Gene3D" id="1.10.1200.10">
    <property type="entry name" value="ACP-like"/>
    <property type="match status" value="1"/>
</dbReference>
<comment type="pathway">
    <text evidence="7 9">Lipid metabolism; fatty acid biosynthesis.</text>
</comment>
<dbReference type="SUPFAM" id="SSF47336">
    <property type="entry name" value="ACP-like"/>
    <property type="match status" value="1"/>
</dbReference>
<dbReference type="InterPro" id="IPR003231">
    <property type="entry name" value="ACP"/>
</dbReference>
<organism evidence="11 12">
    <name type="scientific">Clostridium tarantellae</name>
    <dbReference type="NCBI Taxonomy" id="39493"/>
    <lineage>
        <taxon>Bacteria</taxon>
        <taxon>Bacillati</taxon>
        <taxon>Bacillota</taxon>
        <taxon>Clostridia</taxon>
        <taxon>Eubacteriales</taxon>
        <taxon>Clostridiaceae</taxon>
        <taxon>Clostridium</taxon>
    </lineage>
</organism>
<sequence length="77" mass="8650">MIFEKLKEIIADKLSINADEITMESTFIDDLGADSLDIVELIMALEEELEVEIPDEDAEGFKTVGDVVEYISTHTEE</sequence>
<dbReference type="AlphaFoldDB" id="A0A6I1MTG5"/>
<dbReference type="NCBIfam" id="TIGR00517">
    <property type="entry name" value="acyl_carrier"/>
    <property type="match status" value="1"/>
</dbReference>
<comment type="subcellular location">
    <subcellularLocation>
        <location evidence="7">Cytoplasm</location>
    </subcellularLocation>
</comment>
<reference evidence="11 12" key="1">
    <citation type="submission" date="2019-10" db="EMBL/GenBank/DDBJ databases">
        <title>The Genome Sequence of Clostridium tarantellae Isolated from Fish Brain.</title>
        <authorList>
            <person name="Bano L."/>
            <person name="Kiel M."/>
            <person name="Sales G."/>
            <person name="Doxey A.C."/>
            <person name="Mansfield M.J."/>
            <person name="Schiavone M."/>
            <person name="Rossetto O."/>
            <person name="Pirazzini M."/>
            <person name="Dobrindt U."/>
            <person name="Montecucco C."/>
        </authorList>
    </citation>
    <scope>NUCLEOTIDE SEQUENCE [LARGE SCALE GENOMIC DNA]</scope>
    <source>
        <strain evidence="11 12">DSM 3997</strain>
    </source>
</reference>
<evidence type="ECO:0000256" key="3">
    <source>
        <dbReference type="ARBA" id="ARBA00022553"/>
    </source>
</evidence>
<evidence type="ECO:0000256" key="5">
    <source>
        <dbReference type="ARBA" id="ARBA00023098"/>
    </source>
</evidence>
<keyword evidence="4 7" id="KW-0276">Fatty acid metabolism</keyword>
<keyword evidence="6 7" id="KW-0275">Fatty acid biosynthesis</keyword>
<dbReference type="GO" id="GO:0005829">
    <property type="term" value="C:cytosol"/>
    <property type="evidence" value="ECO:0007669"/>
    <property type="project" value="TreeGrafter"/>
</dbReference>
<dbReference type="GO" id="GO:0000036">
    <property type="term" value="F:acyl carrier activity"/>
    <property type="evidence" value="ECO:0007669"/>
    <property type="project" value="UniProtKB-UniRule"/>
</dbReference>
<dbReference type="Pfam" id="PF00550">
    <property type="entry name" value="PP-binding"/>
    <property type="match status" value="1"/>
</dbReference>
<keyword evidence="1 7" id="KW-0596">Phosphopantetheine</keyword>
<name>A0A6I1MTG5_9CLOT</name>
<dbReference type="GO" id="GO:0016020">
    <property type="term" value="C:membrane"/>
    <property type="evidence" value="ECO:0007669"/>
    <property type="project" value="GOC"/>
</dbReference>
<dbReference type="PROSITE" id="PS00012">
    <property type="entry name" value="PHOSPHOPANTETHEINE"/>
    <property type="match status" value="1"/>
</dbReference>
<keyword evidence="12" id="KW-1185">Reference proteome</keyword>
<evidence type="ECO:0000256" key="8">
    <source>
        <dbReference type="NCBIfam" id="TIGR00517"/>
    </source>
</evidence>
<comment type="caution">
    <text evidence="11">The sequence shown here is derived from an EMBL/GenBank/DDBJ whole genome shotgun (WGS) entry which is preliminary data.</text>
</comment>
<dbReference type="PANTHER" id="PTHR20863:SF76">
    <property type="entry name" value="CARRIER DOMAIN-CONTAINING PROTEIN"/>
    <property type="match status" value="1"/>
</dbReference>
<evidence type="ECO:0000256" key="2">
    <source>
        <dbReference type="ARBA" id="ARBA00022516"/>
    </source>
</evidence>
<keyword evidence="3 7" id="KW-0597">Phosphoprotein</keyword>
<keyword evidence="2 7" id="KW-0444">Lipid biosynthesis</keyword>
<accession>A0A6I1MTG5</accession>
<evidence type="ECO:0000313" key="12">
    <source>
        <dbReference type="Proteomes" id="UP000430345"/>
    </source>
</evidence>
<dbReference type="InterPro" id="IPR006162">
    <property type="entry name" value="Ppantetheine_attach_site"/>
</dbReference>
<evidence type="ECO:0000256" key="9">
    <source>
        <dbReference type="RuleBase" id="RU003545"/>
    </source>
</evidence>
<comment type="similarity">
    <text evidence="7">Belongs to the acyl carrier protein (ACP) family.</text>
</comment>
<evidence type="ECO:0000256" key="6">
    <source>
        <dbReference type="ARBA" id="ARBA00023160"/>
    </source>
</evidence>
<evidence type="ECO:0000313" key="11">
    <source>
        <dbReference type="EMBL" id="MPQ44161.1"/>
    </source>
</evidence>
<dbReference type="NCBIfam" id="NF002148">
    <property type="entry name" value="PRK00982.1-2"/>
    <property type="match status" value="1"/>
</dbReference>
<evidence type="ECO:0000259" key="10">
    <source>
        <dbReference type="PROSITE" id="PS50075"/>
    </source>
</evidence>
<comment type="PTM">
    <text evidence="9">4'-phosphopantetheine is transferred from CoA to a specific serine of apo-ACP by acpS.</text>
</comment>
<dbReference type="Proteomes" id="UP000430345">
    <property type="component" value="Unassembled WGS sequence"/>
</dbReference>
<dbReference type="GO" id="GO:0009245">
    <property type="term" value="P:lipid A biosynthetic process"/>
    <property type="evidence" value="ECO:0007669"/>
    <property type="project" value="TreeGrafter"/>
</dbReference>
<feature type="domain" description="Carrier" evidence="10">
    <location>
        <begin position="1"/>
        <end position="75"/>
    </location>
</feature>
<dbReference type="InterPro" id="IPR009081">
    <property type="entry name" value="PP-bd_ACP"/>
</dbReference>
<dbReference type="InterPro" id="IPR036736">
    <property type="entry name" value="ACP-like_sf"/>
</dbReference>
<dbReference type="NCBIfam" id="NF002151">
    <property type="entry name" value="PRK00982.1-5"/>
    <property type="match status" value="1"/>
</dbReference>
<dbReference type="RefSeq" id="WP_152890409.1">
    <property type="nucleotide sequence ID" value="NZ_WHJC01000162.1"/>
</dbReference>
<evidence type="ECO:0000256" key="7">
    <source>
        <dbReference type="HAMAP-Rule" id="MF_01217"/>
    </source>
</evidence>
<dbReference type="OrthoDB" id="9804551at2"/>
<dbReference type="EMBL" id="WHJC01000162">
    <property type="protein sequence ID" value="MPQ44161.1"/>
    <property type="molecule type" value="Genomic_DNA"/>
</dbReference>
<dbReference type="NCBIfam" id="NF002150">
    <property type="entry name" value="PRK00982.1-4"/>
    <property type="match status" value="1"/>
</dbReference>
<dbReference type="PROSITE" id="PS50075">
    <property type="entry name" value="CARRIER"/>
    <property type="match status" value="1"/>
</dbReference>
<comment type="function">
    <text evidence="7 9">Carrier of the growing fatty acid chain in fatty acid biosynthesis.</text>
</comment>